<proteinExistence type="predicted"/>
<name>T0Z4F3_9ZZZZ</name>
<reference evidence="1" key="1">
    <citation type="submission" date="2013-08" db="EMBL/GenBank/DDBJ databases">
        <authorList>
            <person name="Mendez C."/>
            <person name="Richter M."/>
            <person name="Ferrer M."/>
            <person name="Sanchez J."/>
        </authorList>
    </citation>
    <scope>NUCLEOTIDE SEQUENCE</scope>
</reference>
<sequence>MTAGLRSASTAVKTRRYLDEIPIEEFYSVDVAPGIPFWICGGIQDNNAWCGPSSEYNRGAVTGSDWFIVAGGDGQYAVPAPSDPKIIYADSQNGFIERYNRMTGRSHFIVPTYSGFMNTHTLSRQ</sequence>
<gene>
    <name evidence="1" type="ORF">B2A_10141</name>
</gene>
<feature type="non-terminal residue" evidence="1">
    <location>
        <position position="125"/>
    </location>
</feature>
<dbReference type="AlphaFoldDB" id="T0Z4F3"/>
<keyword evidence="1" id="KW-0378">Hydrolase</keyword>
<comment type="caution">
    <text evidence="1">The sequence shown here is derived from an EMBL/GenBank/DDBJ whole genome shotgun (WGS) entry which is preliminary data.</text>
</comment>
<reference evidence="1" key="2">
    <citation type="journal article" date="2014" name="ISME J.">
        <title>Microbial stratification in low pH oxic and suboxic macroscopic growths along an acid mine drainage.</title>
        <authorList>
            <person name="Mendez-Garcia C."/>
            <person name="Mesa V."/>
            <person name="Sprenger R.R."/>
            <person name="Richter M."/>
            <person name="Diez M.S."/>
            <person name="Solano J."/>
            <person name="Bargiela R."/>
            <person name="Golyshina O.V."/>
            <person name="Manteca A."/>
            <person name="Ramos J.L."/>
            <person name="Gallego J.R."/>
            <person name="Llorente I."/>
            <person name="Martins Dos Santos V.A."/>
            <person name="Jensen O.N."/>
            <person name="Pelaez A.I."/>
            <person name="Sanchez J."/>
            <person name="Ferrer M."/>
        </authorList>
    </citation>
    <scope>NUCLEOTIDE SEQUENCE</scope>
</reference>
<evidence type="ECO:0000313" key="1">
    <source>
        <dbReference type="EMBL" id="EQD42861.1"/>
    </source>
</evidence>
<protein>
    <submittedName>
        <fullName evidence="1">Glycosyl hydrolase, BNR repeat protein</fullName>
    </submittedName>
</protein>
<accession>T0Z4F3</accession>
<dbReference type="EMBL" id="AUZZ01007318">
    <property type="protein sequence ID" value="EQD42861.1"/>
    <property type="molecule type" value="Genomic_DNA"/>
</dbReference>
<dbReference type="GO" id="GO:0016787">
    <property type="term" value="F:hydrolase activity"/>
    <property type="evidence" value="ECO:0007669"/>
    <property type="project" value="UniProtKB-KW"/>
</dbReference>
<organism evidence="1">
    <name type="scientific">mine drainage metagenome</name>
    <dbReference type="NCBI Taxonomy" id="410659"/>
    <lineage>
        <taxon>unclassified sequences</taxon>
        <taxon>metagenomes</taxon>
        <taxon>ecological metagenomes</taxon>
    </lineage>
</organism>